<feature type="repeat" description="TPR" evidence="7">
    <location>
        <begin position="326"/>
        <end position="359"/>
    </location>
</feature>
<evidence type="ECO:0000256" key="1">
    <source>
        <dbReference type="ARBA" id="ARBA00004202"/>
    </source>
</evidence>
<name>A0A7T4A193_9MICO</name>
<dbReference type="GO" id="GO:0005886">
    <property type="term" value="C:plasma membrane"/>
    <property type="evidence" value="ECO:0007669"/>
    <property type="project" value="UniProtKB-SubCell"/>
</dbReference>
<dbReference type="Gene3D" id="3.40.50.2000">
    <property type="entry name" value="Glycogen Phosphorylase B"/>
    <property type="match status" value="2"/>
</dbReference>
<feature type="region of interest" description="Disordered" evidence="8">
    <location>
        <begin position="393"/>
        <end position="412"/>
    </location>
</feature>
<feature type="compositionally biased region" description="Polar residues" evidence="8">
    <location>
        <begin position="393"/>
        <end position="403"/>
    </location>
</feature>
<evidence type="ECO:0000256" key="5">
    <source>
        <dbReference type="ARBA" id="ARBA00022944"/>
    </source>
</evidence>
<dbReference type="PANTHER" id="PTHR37316:SF3">
    <property type="entry name" value="TEICHOIC ACID GLYCEROL-PHOSPHATE TRANSFERASE"/>
    <property type="match status" value="1"/>
</dbReference>
<evidence type="ECO:0000256" key="4">
    <source>
        <dbReference type="ARBA" id="ARBA00022679"/>
    </source>
</evidence>
<dbReference type="EMBL" id="CP065989">
    <property type="protein sequence ID" value="QQB15451.1"/>
    <property type="molecule type" value="Genomic_DNA"/>
</dbReference>
<evidence type="ECO:0000256" key="7">
    <source>
        <dbReference type="PROSITE-ProRule" id="PRU00339"/>
    </source>
</evidence>
<dbReference type="InterPro" id="IPR051612">
    <property type="entry name" value="Teichoic_Acid_Biosynth"/>
</dbReference>
<dbReference type="CDD" id="cd03811">
    <property type="entry name" value="GT4_GT28_WabH-like"/>
    <property type="match status" value="1"/>
</dbReference>
<dbReference type="InterPro" id="IPR019734">
    <property type="entry name" value="TPR_rpt"/>
</dbReference>
<evidence type="ECO:0000256" key="8">
    <source>
        <dbReference type="SAM" id="MobiDB-lite"/>
    </source>
</evidence>
<dbReference type="Gene3D" id="3.40.50.12580">
    <property type="match status" value="1"/>
</dbReference>
<protein>
    <submittedName>
        <fullName evidence="10">CDP-glycerol glycerophosphotransferase family protein</fullName>
    </submittedName>
</protein>
<evidence type="ECO:0000256" key="3">
    <source>
        <dbReference type="ARBA" id="ARBA00022475"/>
    </source>
</evidence>
<dbReference type="RefSeq" id="WP_198500439.1">
    <property type="nucleotide sequence ID" value="NZ_CP065989.1"/>
</dbReference>
<dbReference type="Gene3D" id="3.40.50.11820">
    <property type="match status" value="1"/>
</dbReference>
<evidence type="ECO:0000259" key="9">
    <source>
        <dbReference type="Pfam" id="PF00534"/>
    </source>
</evidence>
<dbReference type="InterPro" id="IPR001296">
    <property type="entry name" value="Glyco_trans_1"/>
</dbReference>
<dbReference type="Pfam" id="PF13432">
    <property type="entry name" value="TPR_16"/>
    <property type="match status" value="2"/>
</dbReference>
<dbReference type="GO" id="GO:0016757">
    <property type="term" value="F:glycosyltransferase activity"/>
    <property type="evidence" value="ECO:0007669"/>
    <property type="project" value="InterPro"/>
</dbReference>
<dbReference type="InterPro" id="IPR011990">
    <property type="entry name" value="TPR-like_helical_dom_sf"/>
</dbReference>
<gene>
    <name evidence="10" type="ORF">I6H47_05780</name>
</gene>
<evidence type="ECO:0000256" key="6">
    <source>
        <dbReference type="ARBA" id="ARBA00023136"/>
    </source>
</evidence>
<evidence type="ECO:0000313" key="11">
    <source>
        <dbReference type="Proteomes" id="UP000595374"/>
    </source>
</evidence>
<dbReference type="InterPro" id="IPR007554">
    <property type="entry name" value="Glycerophosphate_synth"/>
</dbReference>
<comment type="similarity">
    <text evidence="2">Belongs to the CDP-glycerol glycerophosphotransferase family.</text>
</comment>
<dbReference type="PROSITE" id="PS50005">
    <property type="entry name" value="TPR"/>
    <property type="match status" value="3"/>
</dbReference>
<comment type="subcellular location">
    <subcellularLocation>
        <location evidence="1">Cell membrane</location>
        <topology evidence="1">Peripheral membrane protein</topology>
    </subcellularLocation>
</comment>
<keyword evidence="3" id="KW-1003">Cell membrane</keyword>
<feature type="repeat" description="TPR" evidence="7">
    <location>
        <begin position="87"/>
        <end position="120"/>
    </location>
</feature>
<dbReference type="SUPFAM" id="SSF53756">
    <property type="entry name" value="UDP-Glycosyltransferase/glycogen phosphorylase"/>
    <property type="match status" value="2"/>
</dbReference>
<accession>A0A7T4A193</accession>
<dbReference type="InterPro" id="IPR043148">
    <property type="entry name" value="TagF_C"/>
</dbReference>
<dbReference type="GO" id="GO:0047355">
    <property type="term" value="F:CDP-glycerol glycerophosphotransferase activity"/>
    <property type="evidence" value="ECO:0007669"/>
    <property type="project" value="InterPro"/>
</dbReference>
<organism evidence="10 11">
    <name type="scientific">Brevibacterium casei</name>
    <dbReference type="NCBI Taxonomy" id="33889"/>
    <lineage>
        <taxon>Bacteria</taxon>
        <taxon>Bacillati</taxon>
        <taxon>Actinomycetota</taxon>
        <taxon>Actinomycetes</taxon>
        <taxon>Micrococcales</taxon>
        <taxon>Brevibacteriaceae</taxon>
        <taxon>Brevibacterium</taxon>
    </lineage>
</organism>
<keyword evidence="5" id="KW-0777">Teichoic acid biosynthesis</keyword>
<dbReference type="PANTHER" id="PTHR37316">
    <property type="entry name" value="TEICHOIC ACID GLYCEROL-PHOSPHATE PRIMASE"/>
    <property type="match status" value="1"/>
</dbReference>
<keyword evidence="6" id="KW-0472">Membrane</keyword>
<feature type="domain" description="Glycosyl transferase family 1" evidence="9">
    <location>
        <begin position="1132"/>
        <end position="1269"/>
    </location>
</feature>
<dbReference type="Gene3D" id="1.25.40.10">
    <property type="entry name" value="Tetratricopeptide repeat domain"/>
    <property type="match status" value="2"/>
</dbReference>
<dbReference type="GO" id="GO:0019350">
    <property type="term" value="P:teichoic acid biosynthetic process"/>
    <property type="evidence" value="ECO:0007669"/>
    <property type="project" value="UniProtKB-KW"/>
</dbReference>
<dbReference type="InterPro" id="IPR043149">
    <property type="entry name" value="TagF_N"/>
</dbReference>
<proteinExistence type="inferred from homology"/>
<reference evidence="10 11" key="1">
    <citation type="submission" date="2020-12" db="EMBL/GenBank/DDBJ databases">
        <title>FDA dAtabase for Regulatory Grade micrObial Sequences (FDA-ARGOS): Supporting development and validation of Infectious Disease Dx tests.</title>
        <authorList>
            <person name="Sproer C."/>
            <person name="Gronow S."/>
            <person name="Severitt S."/>
            <person name="Schroder I."/>
            <person name="Tallon L."/>
            <person name="Sadzewicz L."/>
            <person name="Zhao X."/>
            <person name="Boylan J."/>
            <person name="Ott S."/>
            <person name="Bowen H."/>
            <person name="Vavikolanu K."/>
            <person name="Mehta A."/>
            <person name="Aluvathingal J."/>
            <person name="Nadendla S."/>
            <person name="Lowell S."/>
            <person name="Myers T."/>
            <person name="Yan Y."/>
            <person name="Sichtig H."/>
        </authorList>
    </citation>
    <scope>NUCLEOTIDE SEQUENCE [LARGE SCALE GENOMIC DNA]</scope>
    <source>
        <strain evidence="10 11">FDAARGOS_990</strain>
    </source>
</reference>
<dbReference type="Pfam" id="PF04464">
    <property type="entry name" value="Glyphos_transf"/>
    <property type="match status" value="1"/>
</dbReference>
<keyword evidence="4 10" id="KW-0808">Transferase</keyword>
<dbReference type="SMART" id="SM00028">
    <property type="entry name" value="TPR"/>
    <property type="match status" value="6"/>
</dbReference>
<evidence type="ECO:0000256" key="2">
    <source>
        <dbReference type="ARBA" id="ARBA00010488"/>
    </source>
</evidence>
<evidence type="ECO:0000313" key="10">
    <source>
        <dbReference type="EMBL" id="QQB15451.1"/>
    </source>
</evidence>
<feature type="repeat" description="TPR" evidence="7">
    <location>
        <begin position="53"/>
        <end position="86"/>
    </location>
</feature>
<dbReference type="Proteomes" id="UP000595374">
    <property type="component" value="Chromosome"/>
</dbReference>
<dbReference type="Pfam" id="PF00534">
    <property type="entry name" value="Glycos_transf_1"/>
    <property type="match status" value="1"/>
</dbReference>
<keyword evidence="7" id="KW-0802">TPR repeat</keyword>
<sequence length="1295" mass="144599">MSGDDTVRSNRTFEAARTRAHLLAARFARARNRPDKADSSLEKAWQTSAEDDASTALKFGNMALRKGDNSSAIAAFTKAVEAEPSNSTALYKLGFALERSGDFLEAEETYAIAQELSPAAGNIAFRRGRCLAELGANDDAITQYHTAIRQEYQVAEAYEAIYKCERHSPLWKRLETLRAGTSYRLDDAVWLRDRAVFAAKMGSYDEAVEFFAKSDEIVPLPRNHRISMAQAFHALGRTERAAELLDELAAKDDGPAKVLGPGVFFKELGHWSEAIALFERKRDETADSRLRATLEFEIGHAFDRQYQWEHARKWFNRSLVSDGEKPYRHYRLGVVLERLGEFRDALGPYAHATQLEPNKPHWWYRLASAARKADNIEVSLSAFDSSLNSGSVLAGSEDTSSGSGDHENETTENATIRELALEHAKALHSARRTERSADAQTWKEAVALARKAGNESDALYALQQLRLRTSHLDSDETTALAGLLVQNGEPNDAIAVFEATRDVRFPDGLDLKKYLTKPASRRRSLFAEFLETLPLAETTVLLESNHGSSIGCHPLALFREMSVDDRFNGFTYVWVHTSDARVPHEIRRRSNVVLVEIHSDLYLKYLASAKYLINNVSFAPYFVRREGQVYLNTWHGTPLKTLGQSMRQGTLEFENLARNFVQATHVSSPNELTDWALFEDHRISRYASAERRVTGSPRLDRLINSGDALRQEIRSVLNIREEETLVLYAPTWRGGVSDHDFDIDRLRSDLEALASVPGARVFFRAHRLTEKLVAGELLPVDVVPAEIDTNDLLAGVDVLVTDYSSIAFDFLPTKRPIIFYVPDLEEYMNSRGLYLLPEEVLGSVCRDRMTLVSAVESAGSGNAEDLENAIERFAPKEDGRASQRVLDFMLETPKGRTSERPLIVIHASLIPNGIASALLALLYALNPDDVDIVLVVEGHVMRREETRRAILERIPEYVDLAFRVGDMSATPEEQWAINRDRTHDVGNSLSLKMLQRRAWHRDARRALGAVEPRSAIEFDGYATLWADFIANVGGTRTRHLIWQHNQLVDEWRTKYPELAQLFSRYADFDTIVPVASALATENKTALASAGFDSSQPYSPVPNVLDSDRIVTSAEKVLDEDLDDWLDSDCQNIVSIGRLSPEKNFNSLIEAWPMVLEHHPKARLTIIGSGLLEADLKARVRELGISGSVFMAGQRKNPYPALKRADLFVLPSTHEGQPVVVQEAMTLGVPVAAAYTPGTAELIDNGYGFIVRATAHGLGEDLVRLLRDPSASQGSIDSNAVREKSLKAFLKLAVSE</sequence>
<dbReference type="SUPFAM" id="SSF48452">
    <property type="entry name" value="TPR-like"/>
    <property type="match status" value="1"/>
</dbReference>